<evidence type="ECO:0000256" key="2">
    <source>
        <dbReference type="ARBA" id="ARBA00022490"/>
    </source>
</evidence>
<dbReference type="RefSeq" id="WP_111199163.1">
    <property type="nucleotide sequence ID" value="NZ_QKVK01000006.1"/>
</dbReference>
<comment type="caution">
    <text evidence="8">The sequence shown here is derived from an EMBL/GenBank/DDBJ whole genome shotgun (WGS) entry which is preliminary data.</text>
</comment>
<evidence type="ECO:0000313" key="9">
    <source>
        <dbReference type="Proteomes" id="UP000248795"/>
    </source>
</evidence>
<dbReference type="EMBL" id="QKVK01000006">
    <property type="protein sequence ID" value="PZF76326.1"/>
    <property type="molecule type" value="Genomic_DNA"/>
</dbReference>
<dbReference type="PANTHER" id="PTHR36837:SF5">
    <property type="entry name" value="POLY-3-HYDROXYBUTYRATE SYNTHASE"/>
    <property type="match status" value="1"/>
</dbReference>
<feature type="domain" description="AB hydrolase-1" evidence="6">
    <location>
        <begin position="299"/>
        <end position="540"/>
    </location>
</feature>
<reference evidence="9" key="1">
    <citation type="submission" date="2018-06" db="EMBL/GenBank/DDBJ databases">
        <title>Aestuariibacter litoralis strain KCTC 52945T.</title>
        <authorList>
            <person name="Li X."/>
            <person name="Salam N."/>
            <person name="Li J.-L."/>
            <person name="Chen Y.-M."/>
            <person name="Yang Z.-W."/>
            <person name="Zhang L.-Y."/>
            <person name="Han M.-X."/>
            <person name="Xiao M."/>
            <person name="Li W.-J."/>
        </authorList>
    </citation>
    <scope>NUCLEOTIDE SEQUENCE [LARGE SCALE GENOMIC DNA]</scope>
    <source>
        <strain evidence="9">KCTC 52945</strain>
    </source>
</reference>
<evidence type="ECO:0000313" key="8">
    <source>
        <dbReference type="EMBL" id="PZF76326.1"/>
    </source>
</evidence>
<keyword evidence="9" id="KW-1185">Reference proteome</keyword>
<evidence type="ECO:0000256" key="1">
    <source>
        <dbReference type="ARBA" id="ARBA00004496"/>
    </source>
</evidence>
<evidence type="ECO:0000259" key="7">
    <source>
        <dbReference type="Pfam" id="PF07167"/>
    </source>
</evidence>
<proteinExistence type="predicted"/>
<dbReference type="GO" id="GO:0016746">
    <property type="term" value="F:acyltransferase activity"/>
    <property type="evidence" value="ECO:0007669"/>
    <property type="project" value="UniProtKB-KW"/>
</dbReference>
<dbReference type="Pfam" id="PF07167">
    <property type="entry name" value="PhaC_N"/>
    <property type="match status" value="1"/>
</dbReference>
<keyword evidence="4" id="KW-0012">Acyltransferase</keyword>
<feature type="domain" description="Poly-beta-hydroxybutyrate polymerase N-terminal" evidence="7">
    <location>
        <begin position="125"/>
        <end position="297"/>
    </location>
</feature>
<evidence type="ECO:0000256" key="4">
    <source>
        <dbReference type="ARBA" id="ARBA00023315"/>
    </source>
</evidence>
<feature type="region of interest" description="Disordered" evidence="5">
    <location>
        <begin position="1"/>
        <end position="23"/>
    </location>
</feature>
<evidence type="ECO:0000259" key="6">
    <source>
        <dbReference type="Pfam" id="PF00561"/>
    </source>
</evidence>
<dbReference type="Proteomes" id="UP000248795">
    <property type="component" value="Unassembled WGS sequence"/>
</dbReference>
<dbReference type="InterPro" id="IPR051321">
    <property type="entry name" value="PHA/PHB_synthase"/>
</dbReference>
<dbReference type="Gene3D" id="3.40.50.1820">
    <property type="entry name" value="alpha/beta hydrolase"/>
    <property type="match status" value="1"/>
</dbReference>
<dbReference type="InterPro" id="IPR029058">
    <property type="entry name" value="AB_hydrolase_fold"/>
</dbReference>
<dbReference type="InterPro" id="IPR000073">
    <property type="entry name" value="AB_hydrolase_1"/>
</dbReference>
<dbReference type="PANTHER" id="PTHR36837">
    <property type="entry name" value="POLY(3-HYDROXYALKANOATE) POLYMERASE SUBUNIT PHAC"/>
    <property type="match status" value="1"/>
</dbReference>
<dbReference type="InterPro" id="IPR010941">
    <property type="entry name" value="PhaC_N"/>
</dbReference>
<dbReference type="GO" id="GO:0042619">
    <property type="term" value="P:poly-hydroxybutyrate biosynthetic process"/>
    <property type="evidence" value="ECO:0007669"/>
    <property type="project" value="InterPro"/>
</dbReference>
<keyword evidence="3" id="KW-0808">Transferase</keyword>
<evidence type="ECO:0000256" key="3">
    <source>
        <dbReference type="ARBA" id="ARBA00022679"/>
    </source>
</evidence>
<dbReference type="AlphaFoldDB" id="A0A2W2BSA4"/>
<sequence length="615" mass="69246">MTDKTPQPKPEKPQAPAAQPAAQYQLADPVQFANNMARVFEQAAGIARLVAERPNPVLTEAETQLTPMEQVSKTLGAITQSYMNDPQKLMDAQMQLWNSYTQLWQNAWAKALGQQTTPVAEPARNDKRFKDKDWQENTVFDFLKQFYLISANWAQDMVQNAEGVDDHTRRKARFYVEQIANAVSPSNFGFTNPEVLRTTLATNGANLIEGLKHLQEDMQTPDGRLRIKQTDMSAFEIGRNIATTPGKVVFRNETFELIQYSPTQGETYEYPLVIFPPWINKFYILDLNAKKSFVKWAVDQGLTVFIVSWVNADEKQARKSFSDYMREGFLEAVQAALDATGAPKCNVIGYCIGGTLTAASLGWMAAQNDTRVNAATFFTTQVDFEKAGDLLVYVDEEQVKWIEDRMKDKGYLPGTRMADAFNLLRSNDLIWSYVVNNYMLGKDPMPFDLLYWNADSTRMPAGVHSFYLRECYMANKLSQGKMVLDNVRIDLKKVKIPVYNLAAREDHIAPLASVFRLGRYFGGQTKLVVSGSGHIAGVVNPPEANKYQYWTNDKGAPSIEEWLKGATEHAGSWWPDWAQWMADKSGPKVKAPVPGSGRLKVIEDAPGSYVRARAE</sequence>
<accession>A0A2W2BSA4</accession>
<dbReference type="InterPro" id="IPR010963">
    <property type="entry name" value="PHA_synth_I"/>
</dbReference>
<organism evidence="8 9">
    <name type="scientific">Aestuariivirga litoralis</name>
    <dbReference type="NCBI Taxonomy" id="2650924"/>
    <lineage>
        <taxon>Bacteria</taxon>
        <taxon>Pseudomonadati</taxon>
        <taxon>Pseudomonadota</taxon>
        <taxon>Alphaproteobacteria</taxon>
        <taxon>Hyphomicrobiales</taxon>
        <taxon>Aestuariivirgaceae</taxon>
        <taxon>Aestuariivirga</taxon>
    </lineage>
</organism>
<name>A0A2W2BSA4_9HYPH</name>
<dbReference type="Pfam" id="PF00561">
    <property type="entry name" value="Abhydrolase_1"/>
    <property type="match status" value="1"/>
</dbReference>
<protein>
    <submittedName>
        <fullName evidence="8">Class I poly(R)-hydroxyalkanoic acid synthase</fullName>
    </submittedName>
</protein>
<dbReference type="GO" id="GO:0005737">
    <property type="term" value="C:cytoplasm"/>
    <property type="evidence" value="ECO:0007669"/>
    <property type="project" value="UniProtKB-SubCell"/>
</dbReference>
<keyword evidence="2" id="KW-0963">Cytoplasm</keyword>
<dbReference type="NCBIfam" id="TIGR01838">
    <property type="entry name" value="PHA_synth_I"/>
    <property type="match status" value="1"/>
</dbReference>
<feature type="compositionally biased region" description="Low complexity" evidence="5">
    <location>
        <begin position="14"/>
        <end position="23"/>
    </location>
</feature>
<evidence type="ECO:0000256" key="5">
    <source>
        <dbReference type="SAM" id="MobiDB-lite"/>
    </source>
</evidence>
<comment type="subcellular location">
    <subcellularLocation>
        <location evidence="1">Cytoplasm</location>
    </subcellularLocation>
</comment>
<dbReference type="SUPFAM" id="SSF53474">
    <property type="entry name" value="alpha/beta-Hydrolases"/>
    <property type="match status" value="1"/>
</dbReference>
<gene>
    <name evidence="8" type="ORF">DK847_14165</name>
</gene>